<dbReference type="HOGENOM" id="CLU_2835480_0_0_1"/>
<dbReference type="EnsemblPlants" id="OMERI11G11060.1">
    <property type="protein sequence ID" value="OMERI11G11060.1"/>
    <property type="gene ID" value="OMERI11G11060"/>
</dbReference>
<dbReference type="Gramene" id="OMERI11G11060.1">
    <property type="protein sequence ID" value="OMERI11G11060.1"/>
    <property type="gene ID" value="OMERI11G11060"/>
</dbReference>
<evidence type="ECO:0000313" key="3">
    <source>
        <dbReference type="Proteomes" id="UP000008021"/>
    </source>
</evidence>
<proteinExistence type="predicted"/>
<reference evidence="2" key="2">
    <citation type="submission" date="2018-05" db="EMBL/GenBank/DDBJ databases">
        <title>OmerRS3 (Oryza meridionalis Reference Sequence Version 3).</title>
        <authorList>
            <person name="Zhang J."/>
            <person name="Kudrna D."/>
            <person name="Lee S."/>
            <person name="Talag J."/>
            <person name="Welchert J."/>
            <person name="Wing R.A."/>
        </authorList>
    </citation>
    <scope>NUCLEOTIDE SEQUENCE [LARGE SCALE GENOMIC DNA]</scope>
    <source>
        <strain evidence="2">cv. OR44</strain>
    </source>
</reference>
<dbReference type="AlphaFoldDB" id="A0A0E0F5N5"/>
<feature type="region of interest" description="Disordered" evidence="1">
    <location>
        <begin position="47"/>
        <end position="66"/>
    </location>
</feature>
<sequence length="66" mass="7141">MPLLPRRCATATKGGDSNRRWDFSPPLSPGRRVAVASPWSTVGAAQVEIERGEGREEGKRLSYAAS</sequence>
<organism evidence="2">
    <name type="scientific">Oryza meridionalis</name>
    <dbReference type="NCBI Taxonomy" id="40149"/>
    <lineage>
        <taxon>Eukaryota</taxon>
        <taxon>Viridiplantae</taxon>
        <taxon>Streptophyta</taxon>
        <taxon>Embryophyta</taxon>
        <taxon>Tracheophyta</taxon>
        <taxon>Spermatophyta</taxon>
        <taxon>Magnoliopsida</taxon>
        <taxon>Liliopsida</taxon>
        <taxon>Poales</taxon>
        <taxon>Poaceae</taxon>
        <taxon>BOP clade</taxon>
        <taxon>Oryzoideae</taxon>
        <taxon>Oryzeae</taxon>
        <taxon>Oryzinae</taxon>
        <taxon>Oryza</taxon>
    </lineage>
</organism>
<evidence type="ECO:0000256" key="1">
    <source>
        <dbReference type="SAM" id="MobiDB-lite"/>
    </source>
</evidence>
<dbReference type="Proteomes" id="UP000008021">
    <property type="component" value="Chromosome 11"/>
</dbReference>
<keyword evidence="3" id="KW-1185">Reference proteome</keyword>
<feature type="region of interest" description="Disordered" evidence="1">
    <location>
        <begin position="1"/>
        <end position="35"/>
    </location>
</feature>
<name>A0A0E0F5N5_9ORYZ</name>
<feature type="compositionally biased region" description="Basic and acidic residues" evidence="1">
    <location>
        <begin position="48"/>
        <end position="60"/>
    </location>
</feature>
<accession>A0A0E0F5N5</accession>
<protein>
    <submittedName>
        <fullName evidence="2">Uncharacterized protein</fullName>
    </submittedName>
</protein>
<evidence type="ECO:0000313" key="2">
    <source>
        <dbReference type="EnsemblPlants" id="OMERI11G11060.1"/>
    </source>
</evidence>
<reference evidence="2" key="1">
    <citation type="submission" date="2015-04" db="UniProtKB">
        <authorList>
            <consortium name="EnsemblPlants"/>
        </authorList>
    </citation>
    <scope>IDENTIFICATION</scope>
</reference>